<dbReference type="PANTHER" id="PTHR22028:SF5">
    <property type="entry name" value="COILED-COIL DOMAIN-CONTAINING PROTEIN 191"/>
    <property type="match status" value="1"/>
</dbReference>
<feature type="coiled-coil region" evidence="1">
    <location>
        <begin position="243"/>
        <end position="270"/>
    </location>
</feature>
<sequence>MFPLQCQKRYFSAWHKLILDHRIKLGKAGTLSDWKLQLKVLRAWRDYTRSQKLGRETQAMENDLREENRKQQLATDYNRKQVLRHHFTEWQHWHRAEIQKRELAVTKEETRKKMNELLKAASLGKLGANVSSSISLPEEATAMEDTPRNGEVAAVPPLLEKPPSGSNGYVPSPHLGRPTKDILQVPLQNVPLDTSDTKPHKALDVEPSQQPGNKEKLRTSSQKAEPMCMGHFHNRHIFQQQLIEKQKKKLQEQQKTILELRESQRLAEARRAAGHANTQSCLLSNPGEDERKRTCQVLPKYVHCIRTLFGLFIWGFSLCDRKAPELYPASGLYNYSFSFTVHSQSREAPCMVIAMEERAVQRAERRRILAERKKKKEEEKLAQLKAQEEERRKREAEEKEAQLEKKREEKRLKKMKELEKQKRIKRNQQLEAIAKEHYESVLLRKKGLEPWKRLRMQSKQNLQYLTDLEEEVQTLCVHFLQRKIFRAWYNMVREARIDSQNKHKVAVEHSDRRILWITFQTWKKFAKFTKEERGKEERREQLRRKVAEILPDFQMLTPL</sequence>
<dbReference type="InterPro" id="IPR052270">
    <property type="entry name" value="CACF_protein"/>
</dbReference>
<evidence type="ECO:0008006" key="5">
    <source>
        <dbReference type="Google" id="ProtNLM"/>
    </source>
</evidence>
<feature type="region of interest" description="Disordered" evidence="2">
    <location>
        <begin position="384"/>
        <end position="403"/>
    </location>
</feature>
<evidence type="ECO:0000313" key="4">
    <source>
        <dbReference type="Proteomes" id="UP000437017"/>
    </source>
</evidence>
<proteinExistence type="predicted"/>
<dbReference type="Proteomes" id="UP000437017">
    <property type="component" value="Unassembled WGS sequence"/>
</dbReference>
<evidence type="ECO:0000256" key="1">
    <source>
        <dbReference type="SAM" id="Coils"/>
    </source>
</evidence>
<evidence type="ECO:0000256" key="2">
    <source>
        <dbReference type="SAM" id="MobiDB-lite"/>
    </source>
</evidence>
<feature type="compositionally biased region" description="Basic and acidic residues" evidence="2">
    <location>
        <begin position="195"/>
        <end position="204"/>
    </location>
</feature>
<evidence type="ECO:0000313" key="3">
    <source>
        <dbReference type="EMBL" id="KAB0396212.1"/>
    </source>
</evidence>
<feature type="region of interest" description="Disordered" evidence="2">
    <location>
        <begin position="154"/>
        <end position="221"/>
    </location>
</feature>
<keyword evidence="4" id="KW-1185">Reference proteome</keyword>
<name>A0A643C7Z7_BALPH</name>
<protein>
    <recommendedName>
        <fullName evidence="5">Sfi1 spindle body domain-containing protein</fullName>
    </recommendedName>
</protein>
<reference evidence="3 4" key="1">
    <citation type="journal article" date="2019" name="PLoS ONE">
        <title>Genomic analyses reveal an absence of contemporary introgressive admixture between fin whales and blue whales, despite known hybrids.</title>
        <authorList>
            <person name="Westbury M.V."/>
            <person name="Petersen B."/>
            <person name="Lorenzen E.D."/>
        </authorList>
    </citation>
    <scope>NUCLEOTIDE SEQUENCE [LARGE SCALE GENOMIC DNA]</scope>
    <source>
        <strain evidence="3">FinWhale-01</strain>
    </source>
</reference>
<comment type="caution">
    <text evidence="3">The sequence shown here is derived from an EMBL/GenBank/DDBJ whole genome shotgun (WGS) entry which is preliminary data.</text>
</comment>
<dbReference type="PANTHER" id="PTHR22028">
    <property type="entry name" value="SFI1 SPINDLE BODY DOMAIN-CONTAINING PROTEIN-RELATED"/>
    <property type="match status" value="1"/>
</dbReference>
<gene>
    <name evidence="3" type="ORF">E2I00_007032</name>
</gene>
<dbReference type="OrthoDB" id="6256972at2759"/>
<dbReference type="AlphaFoldDB" id="A0A643C7Z7"/>
<dbReference type="EMBL" id="SGJD01002228">
    <property type="protein sequence ID" value="KAB0396212.1"/>
    <property type="molecule type" value="Genomic_DNA"/>
</dbReference>
<organism evidence="3 4">
    <name type="scientific">Balaenoptera physalus</name>
    <name type="common">Fin whale</name>
    <name type="synonym">Balaena physalus</name>
    <dbReference type="NCBI Taxonomy" id="9770"/>
    <lineage>
        <taxon>Eukaryota</taxon>
        <taxon>Metazoa</taxon>
        <taxon>Chordata</taxon>
        <taxon>Craniata</taxon>
        <taxon>Vertebrata</taxon>
        <taxon>Euteleostomi</taxon>
        <taxon>Mammalia</taxon>
        <taxon>Eutheria</taxon>
        <taxon>Laurasiatheria</taxon>
        <taxon>Artiodactyla</taxon>
        <taxon>Whippomorpha</taxon>
        <taxon>Cetacea</taxon>
        <taxon>Mysticeti</taxon>
        <taxon>Balaenopteridae</taxon>
        <taxon>Balaenoptera</taxon>
    </lineage>
</organism>
<keyword evidence="1" id="KW-0175">Coiled coil</keyword>
<accession>A0A643C7Z7</accession>